<evidence type="ECO:0000256" key="14">
    <source>
        <dbReference type="SAM" id="MobiDB-lite"/>
    </source>
</evidence>
<protein>
    <recommendedName>
        <fullName evidence="13">Peptide hydrolase</fullName>
        <ecNumber evidence="13">3.4.-.-</ecNumber>
    </recommendedName>
</protein>
<evidence type="ECO:0000259" key="16">
    <source>
        <dbReference type="Pfam" id="PF04389"/>
    </source>
</evidence>
<organism evidence="18 19">
    <name type="scientific">Venturia inaequalis</name>
    <name type="common">Apple scab fungus</name>
    <dbReference type="NCBI Taxonomy" id="5025"/>
    <lineage>
        <taxon>Eukaryota</taxon>
        <taxon>Fungi</taxon>
        <taxon>Dikarya</taxon>
        <taxon>Ascomycota</taxon>
        <taxon>Pezizomycotina</taxon>
        <taxon>Dothideomycetes</taxon>
        <taxon>Pleosporomycetidae</taxon>
        <taxon>Venturiales</taxon>
        <taxon>Venturiaceae</taxon>
        <taxon>Venturia</taxon>
    </lineage>
</organism>
<evidence type="ECO:0000259" key="15">
    <source>
        <dbReference type="Pfam" id="PF02225"/>
    </source>
</evidence>
<evidence type="ECO:0000256" key="12">
    <source>
        <dbReference type="ARBA" id="ARBA00023180"/>
    </source>
</evidence>
<dbReference type="Proteomes" id="UP000433883">
    <property type="component" value="Unassembled WGS sequence"/>
</dbReference>
<dbReference type="CDD" id="cd03876">
    <property type="entry name" value="M28_SGAP_like"/>
    <property type="match status" value="1"/>
</dbReference>
<feature type="compositionally biased region" description="Basic residues" evidence="14">
    <location>
        <begin position="486"/>
        <end position="495"/>
    </location>
</feature>
<dbReference type="EMBL" id="WNWQ01000269">
    <property type="protein sequence ID" value="KAE9972228.1"/>
    <property type="molecule type" value="Genomic_DNA"/>
</dbReference>
<dbReference type="EC" id="3.4.-.-" evidence="13"/>
<evidence type="ECO:0000256" key="4">
    <source>
        <dbReference type="ARBA" id="ARBA00005957"/>
    </source>
</evidence>
<dbReference type="GO" id="GO:0046872">
    <property type="term" value="F:metal ion binding"/>
    <property type="evidence" value="ECO:0007669"/>
    <property type="project" value="UniProtKB-KW"/>
</dbReference>
<gene>
    <name evidence="18" type="ORF">BLS_004100</name>
    <name evidence="17" type="ORF">EG327_010425</name>
</gene>
<accession>A0A8H3UN73</accession>
<evidence type="ECO:0000256" key="11">
    <source>
        <dbReference type="ARBA" id="ARBA00022833"/>
    </source>
</evidence>
<evidence type="ECO:0000256" key="5">
    <source>
        <dbReference type="ARBA" id="ARBA00022438"/>
    </source>
</evidence>
<dbReference type="AlphaFoldDB" id="A0A8H3UN73"/>
<evidence type="ECO:0000256" key="6">
    <source>
        <dbReference type="ARBA" id="ARBA00022525"/>
    </source>
</evidence>
<keyword evidence="11 13" id="KW-0862">Zinc</keyword>
<dbReference type="GO" id="GO:0006508">
    <property type="term" value="P:proteolysis"/>
    <property type="evidence" value="ECO:0007669"/>
    <property type="project" value="UniProtKB-KW"/>
</dbReference>
<dbReference type="SUPFAM" id="SSF52025">
    <property type="entry name" value="PA domain"/>
    <property type="match status" value="1"/>
</dbReference>
<evidence type="ECO:0000313" key="20">
    <source>
        <dbReference type="Proteomes" id="UP000490939"/>
    </source>
</evidence>
<keyword evidence="9 13" id="KW-0732">Signal</keyword>
<proteinExistence type="inferred from homology"/>
<feature type="domain" description="PA" evidence="15">
    <location>
        <begin position="128"/>
        <end position="217"/>
    </location>
</feature>
<dbReference type="Gene3D" id="3.40.630.10">
    <property type="entry name" value="Zn peptidases"/>
    <property type="match status" value="1"/>
</dbReference>
<dbReference type="GO" id="GO:0005576">
    <property type="term" value="C:extracellular region"/>
    <property type="evidence" value="ECO:0007669"/>
    <property type="project" value="UniProtKB-SubCell"/>
</dbReference>
<evidence type="ECO:0000256" key="9">
    <source>
        <dbReference type="ARBA" id="ARBA00022729"/>
    </source>
</evidence>
<dbReference type="Gene3D" id="3.50.30.30">
    <property type="match status" value="1"/>
</dbReference>
<keyword evidence="20" id="KW-1185">Reference proteome</keyword>
<dbReference type="EMBL" id="WNWR01000743">
    <property type="protein sequence ID" value="KAE9969963.1"/>
    <property type="molecule type" value="Genomic_DNA"/>
</dbReference>
<dbReference type="Pfam" id="PF02225">
    <property type="entry name" value="PA"/>
    <property type="match status" value="1"/>
</dbReference>
<keyword evidence="8 13" id="KW-0479">Metal-binding</keyword>
<sequence>MRLIISYAAVLGAVASASMVDSYLDKPLVESLTLQSRVRLGNLINHAKALEAIAYNTTGRNRVIGSPGHEATVKYIYDQLTHASLGDYYKVTLQPFFHVFVVNATGSLFVNGKNTSIDLADYSPSGKVNGTLALAQNLGCTEADYPQLITGKIALISRGTCTFALKSAIAGKMGAVGAIVFNNAPNATGTVDLYANSSQIYGTVVPTVTISGEDGASFANAIKAGNAPRASLQTYTVLNNVTTNNVLAHSKHGDQNNILQLGAHSDSVEEGPGINDNGSGVSSLIEVAKLLSSYRIHNSVRFSWWSGEEPGQLGAEYFVTTLTEAEKKKIRLYLNFDMMASPNYQFEIFDGDGSSYNITGPPGSGAAEKLFENYFDDRHLNHTPAVFDGRSDYKPFQEAGIAIGGLFAGADENKTREGVEKFGGIEGQPLDPNLHSPADIVSNLNTTAFLINTQGIAHAVATYATSFRSLGTNDTRLETKLETKLEKRKRERKVRRAPEKRKIGSMGLRRKLLPTKIKRSSRVFI</sequence>
<feature type="region of interest" description="Disordered" evidence="14">
    <location>
        <begin position="486"/>
        <end position="506"/>
    </location>
</feature>
<comment type="caution">
    <text evidence="18">The sequence shown here is derived from an EMBL/GenBank/DDBJ whole genome shotgun (WGS) entry which is preliminary data.</text>
</comment>
<evidence type="ECO:0000256" key="13">
    <source>
        <dbReference type="RuleBase" id="RU361240"/>
    </source>
</evidence>
<dbReference type="InterPro" id="IPR045175">
    <property type="entry name" value="M28_fam"/>
</dbReference>
<keyword evidence="6" id="KW-0964">Secreted</keyword>
<evidence type="ECO:0000256" key="8">
    <source>
        <dbReference type="ARBA" id="ARBA00022723"/>
    </source>
</evidence>
<keyword evidence="7 13" id="KW-0645">Protease</keyword>
<evidence type="ECO:0000313" key="17">
    <source>
        <dbReference type="EMBL" id="KAE9969963.1"/>
    </source>
</evidence>
<evidence type="ECO:0000256" key="1">
    <source>
        <dbReference type="ARBA" id="ARBA00001947"/>
    </source>
</evidence>
<evidence type="ECO:0000313" key="18">
    <source>
        <dbReference type="EMBL" id="KAE9972228.1"/>
    </source>
</evidence>
<evidence type="ECO:0000256" key="3">
    <source>
        <dbReference type="ARBA" id="ARBA00005634"/>
    </source>
</evidence>
<dbReference type="GO" id="GO:0008235">
    <property type="term" value="F:metalloexopeptidase activity"/>
    <property type="evidence" value="ECO:0007669"/>
    <property type="project" value="InterPro"/>
</dbReference>
<dbReference type="InterPro" id="IPR003137">
    <property type="entry name" value="PA_domain"/>
</dbReference>
<dbReference type="Pfam" id="PF04389">
    <property type="entry name" value="Peptidase_M28"/>
    <property type="match status" value="1"/>
</dbReference>
<dbReference type="SUPFAM" id="SSF53187">
    <property type="entry name" value="Zn-dependent exopeptidases"/>
    <property type="match status" value="1"/>
</dbReference>
<keyword evidence="5" id="KW-0031">Aminopeptidase</keyword>
<evidence type="ECO:0000256" key="7">
    <source>
        <dbReference type="ARBA" id="ARBA00022670"/>
    </source>
</evidence>
<dbReference type="PANTHER" id="PTHR12147:SF26">
    <property type="entry name" value="PEPTIDASE M28 DOMAIN-CONTAINING PROTEIN"/>
    <property type="match status" value="1"/>
</dbReference>
<comment type="similarity">
    <text evidence="4">Belongs to the peptidase M28 family. M28A subfamily.</text>
</comment>
<reference evidence="18 19" key="1">
    <citation type="submission" date="2019-11" db="EMBL/GenBank/DDBJ databases">
        <title>Venturia inaequalis Genome Resource.</title>
        <authorList>
            <person name="Lichtner F.J."/>
        </authorList>
    </citation>
    <scope>NUCLEOTIDE SEQUENCE [LARGE SCALE GENOMIC DNA]</scope>
    <source>
        <strain evidence="18">Bline_iso_100314</strain>
        <strain evidence="17 20">DMI_063113</strain>
    </source>
</reference>
<comment type="subcellular location">
    <subcellularLocation>
        <location evidence="2">Secreted</location>
    </subcellularLocation>
</comment>
<feature type="domain" description="Peptidase M28" evidence="16">
    <location>
        <begin position="245"/>
        <end position="458"/>
    </location>
</feature>
<dbReference type="PANTHER" id="PTHR12147">
    <property type="entry name" value="METALLOPEPTIDASE M28 FAMILY MEMBER"/>
    <property type="match status" value="1"/>
</dbReference>
<keyword evidence="10 13" id="KW-0378">Hydrolase</keyword>
<feature type="chain" id="PRO_5044521562" description="Peptide hydrolase" evidence="13">
    <location>
        <begin position="18"/>
        <end position="525"/>
    </location>
</feature>
<dbReference type="OrthoDB" id="10013407at2759"/>
<dbReference type="InterPro" id="IPR046450">
    <property type="entry name" value="PA_dom_sf"/>
</dbReference>
<dbReference type="InterPro" id="IPR007484">
    <property type="entry name" value="Peptidase_M28"/>
</dbReference>
<evidence type="ECO:0000256" key="2">
    <source>
        <dbReference type="ARBA" id="ARBA00004613"/>
    </source>
</evidence>
<dbReference type="Proteomes" id="UP000490939">
    <property type="component" value="Unassembled WGS sequence"/>
</dbReference>
<comment type="similarity">
    <text evidence="3">Belongs to the peptidase M28 family. M28B subfamily.</text>
</comment>
<dbReference type="InterPro" id="IPR041756">
    <property type="entry name" value="M28_SGAP-like"/>
</dbReference>
<evidence type="ECO:0000313" key="19">
    <source>
        <dbReference type="Proteomes" id="UP000433883"/>
    </source>
</evidence>
<name>A0A8H3UN73_VENIN</name>
<dbReference type="GO" id="GO:0004177">
    <property type="term" value="F:aminopeptidase activity"/>
    <property type="evidence" value="ECO:0007669"/>
    <property type="project" value="UniProtKB-KW"/>
</dbReference>
<feature type="signal peptide" evidence="13">
    <location>
        <begin position="1"/>
        <end position="17"/>
    </location>
</feature>
<keyword evidence="12" id="KW-0325">Glycoprotein</keyword>
<comment type="cofactor">
    <cofactor evidence="1">
        <name>Zn(2+)</name>
        <dbReference type="ChEBI" id="CHEBI:29105"/>
    </cofactor>
</comment>
<evidence type="ECO:0000256" key="10">
    <source>
        <dbReference type="ARBA" id="ARBA00022801"/>
    </source>
</evidence>